<dbReference type="Gene3D" id="3.10.290.10">
    <property type="entry name" value="RNA-binding S4 domain"/>
    <property type="match status" value="1"/>
</dbReference>
<keyword evidence="4 5" id="KW-0648">Protein biosynthesis</keyword>
<evidence type="ECO:0000256" key="3">
    <source>
        <dbReference type="ARBA" id="ARBA00022884"/>
    </source>
</evidence>
<dbReference type="CDD" id="cd00165">
    <property type="entry name" value="S4"/>
    <property type="match status" value="1"/>
</dbReference>
<name>A0A9E2NK12_9FIRM</name>
<dbReference type="PROSITE" id="PS50889">
    <property type="entry name" value="S4"/>
    <property type="match status" value="1"/>
</dbReference>
<comment type="subunit">
    <text evidence="5">Associates with stalled 50S ribosomal subunits. Binds to RqcH, 23S rRNA and the P-site tRNA. Does not require RqcH for association with 50S subunits.</text>
</comment>
<evidence type="ECO:0000256" key="1">
    <source>
        <dbReference type="ARBA" id="ARBA00022555"/>
    </source>
</evidence>
<keyword evidence="1 5" id="KW-0820">tRNA-binding</keyword>
<dbReference type="Proteomes" id="UP000824229">
    <property type="component" value="Unassembled WGS sequence"/>
</dbReference>
<evidence type="ECO:0000256" key="4">
    <source>
        <dbReference type="ARBA" id="ARBA00022917"/>
    </source>
</evidence>
<evidence type="ECO:0000256" key="2">
    <source>
        <dbReference type="ARBA" id="ARBA00022730"/>
    </source>
</evidence>
<dbReference type="GO" id="GO:0019843">
    <property type="term" value="F:rRNA binding"/>
    <property type="evidence" value="ECO:0007669"/>
    <property type="project" value="UniProtKB-UniRule"/>
</dbReference>
<reference evidence="7" key="2">
    <citation type="submission" date="2021-04" db="EMBL/GenBank/DDBJ databases">
        <authorList>
            <person name="Gilroy R."/>
        </authorList>
    </citation>
    <scope>NUCLEOTIDE SEQUENCE</scope>
    <source>
        <strain evidence="7">B5-657</strain>
    </source>
</reference>
<keyword evidence="2 5" id="KW-0699">rRNA-binding</keyword>
<dbReference type="InterPro" id="IPR002942">
    <property type="entry name" value="S4_RNA-bd"/>
</dbReference>
<reference evidence="7" key="1">
    <citation type="journal article" date="2021" name="PeerJ">
        <title>Extensive microbial diversity within the chicken gut microbiome revealed by metagenomics and culture.</title>
        <authorList>
            <person name="Gilroy R."/>
            <person name="Ravi A."/>
            <person name="Getino M."/>
            <person name="Pursley I."/>
            <person name="Horton D.L."/>
            <person name="Alikhan N.F."/>
            <person name="Baker D."/>
            <person name="Gharbi K."/>
            <person name="Hall N."/>
            <person name="Watson M."/>
            <person name="Adriaenssens E.M."/>
            <person name="Foster-Nyarko E."/>
            <person name="Jarju S."/>
            <person name="Secka A."/>
            <person name="Antonio M."/>
            <person name="Oren A."/>
            <person name="Chaudhuri R.R."/>
            <person name="La Ragione R."/>
            <person name="Hildebrand F."/>
            <person name="Pallen M.J."/>
        </authorList>
    </citation>
    <scope>NUCLEOTIDE SEQUENCE</scope>
    <source>
        <strain evidence="7">B5-657</strain>
    </source>
</reference>
<gene>
    <name evidence="5" type="primary">rqcP</name>
    <name evidence="7" type="ORF">H9872_00505</name>
</gene>
<protein>
    <recommendedName>
        <fullName evidence="5">RQC P-site tRNA stabilizing factor</fullName>
        <shortName evidence="5">RqcP</shortName>
    </recommendedName>
    <alternativeName>
        <fullName evidence="5">Ribosome-associated protein quality control protein P</fullName>
    </alternativeName>
</protein>
<comment type="similarity">
    <text evidence="5">Belongs to the RqcP family.</text>
</comment>
<sequence>MRIDKYLKISRIIKRRTIAQEACDSGRVMINDKLAKSSTDVKVGDMIEIRFGNNTVKYEVLEVKEHVKKEETENMYRIV</sequence>
<dbReference type="HAMAP" id="MF_00871">
    <property type="entry name" value="RqcP"/>
    <property type="match status" value="1"/>
</dbReference>
<evidence type="ECO:0000259" key="6">
    <source>
        <dbReference type="SMART" id="SM00363"/>
    </source>
</evidence>
<dbReference type="InterPro" id="IPR025490">
    <property type="entry name" value="RqcP"/>
</dbReference>
<dbReference type="SMART" id="SM00363">
    <property type="entry name" value="S4"/>
    <property type="match status" value="1"/>
</dbReference>
<dbReference type="GO" id="GO:0043023">
    <property type="term" value="F:ribosomal large subunit binding"/>
    <property type="evidence" value="ECO:0007669"/>
    <property type="project" value="UniProtKB-UniRule"/>
</dbReference>
<dbReference type="GO" id="GO:0072344">
    <property type="term" value="P:rescue of stalled ribosome"/>
    <property type="evidence" value="ECO:0007669"/>
    <property type="project" value="UniProtKB-UniRule"/>
</dbReference>
<keyword evidence="3 5" id="KW-0694">RNA-binding</keyword>
<evidence type="ECO:0000313" key="8">
    <source>
        <dbReference type="Proteomes" id="UP000824229"/>
    </source>
</evidence>
<feature type="domain" description="RNA-binding S4" evidence="6">
    <location>
        <begin position="1"/>
        <end position="62"/>
    </location>
</feature>
<dbReference type="GO" id="GO:0000049">
    <property type="term" value="F:tRNA binding"/>
    <property type="evidence" value="ECO:0007669"/>
    <property type="project" value="UniProtKB-UniRule"/>
</dbReference>
<dbReference type="InterPro" id="IPR036986">
    <property type="entry name" value="S4_RNA-bd_sf"/>
</dbReference>
<dbReference type="SUPFAM" id="SSF55174">
    <property type="entry name" value="Alpha-L RNA-binding motif"/>
    <property type="match status" value="1"/>
</dbReference>
<dbReference type="EMBL" id="JAHLFQ010000010">
    <property type="protein sequence ID" value="MBU3803224.1"/>
    <property type="molecule type" value="Genomic_DNA"/>
</dbReference>
<proteinExistence type="inferred from homology"/>
<dbReference type="Pfam" id="PF01479">
    <property type="entry name" value="S4"/>
    <property type="match status" value="1"/>
</dbReference>
<comment type="function">
    <text evidence="5">Key component of the ribosome quality control system (RQC), a ribosome-associated complex that mediates the extraction of incompletely synthesized nascent chains from stalled ribosomes and their subsequent degradation. RqcH recruits Ala-charged tRNA, and with RqcP directs the elongation of stalled nascent chains on 50S ribosomal subunits, leading to non-templated C-terminal alanine extensions (Ala tail). The Ala tail promotes nascent chain degradation. RqcP is associated with the translocation-like movement of the peptidyl-tRNA from the A-site into the P-site.</text>
</comment>
<evidence type="ECO:0000256" key="5">
    <source>
        <dbReference type="HAMAP-Rule" id="MF_00871"/>
    </source>
</evidence>
<comment type="caution">
    <text evidence="7">The sequence shown here is derived from an EMBL/GenBank/DDBJ whole genome shotgun (WGS) entry which is preliminary data.</text>
</comment>
<evidence type="ECO:0000313" key="7">
    <source>
        <dbReference type="EMBL" id="MBU3803224.1"/>
    </source>
</evidence>
<accession>A0A9E2NK12</accession>
<dbReference type="AlphaFoldDB" id="A0A9E2NK12"/>
<dbReference type="PIRSF" id="PIRSF038881">
    <property type="entry name" value="RNAbp_HP1423"/>
    <property type="match status" value="1"/>
</dbReference>
<organism evidence="7 8">
    <name type="scientific">Candidatus Cellulosilyticum pullistercoris</name>
    <dbReference type="NCBI Taxonomy" id="2838521"/>
    <lineage>
        <taxon>Bacteria</taxon>
        <taxon>Bacillati</taxon>
        <taxon>Bacillota</taxon>
        <taxon>Clostridia</taxon>
        <taxon>Lachnospirales</taxon>
        <taxon>Cellulosilyticaceae</taxon>
        <taxon>Cellulosilyticum</taxon>
    </lineage>
</organism>